<protein>
    <submittedName>
        <fullName evidence="1">RCG54644</fullName>
    </submittedName>
</protein>
<dbReference type="AlphaFoldDB" id="A6J959"/>
<reference evidence="1 2" key="1">
    <citation type="submission" date="2005-09" db="EMBL/GenBank/DDBJ databases">
        <authorList>
            <person name="Mural R.J."/>
            <person name="Li P.W."/>
            <person name="Adams M.D."/>
            <person name="Amanatides P.G."/>
            <person name="Baden-Tillson H."/>
            <person name="Barnstead M."/>
            <person name="Chin S.H."/>
            <person name="Dew I."/>
            <person name="Evans C.A."/>
            <person name="Ferriera S."/>
            <person name="Flanigan M."/>
            <person name="Fosler C."/>
            <person name="Glodek A."/>
            <person name="Gu Z."/>
            <person name="Holt R.A."/>
            <person name="Jennings D."/>
            <person name="Kraft C.L."/>
            <person name="Lu F."/>
            <person name="Nguyen T."/>
            <person name="Nusskern D.R."/>
            <person name="Pfannkoch C.M."/>
            <person name="Sitter C."/>
            <person name="Sutton G.G."/>
            <person name="Venter J.C."/>
            <person name="Wang Z."/>
            <person name="Woodage T."/>
            <person name="Zheng X.H."/>
            <person name="Zhong F."/>
        </authorList>
    </citation>
    <scope>NUCLEOTIDE SEQUENCE [LARGE SCALE GENOMIC DNA]</scope>
    <source>
        <strain>BN</strain>
        <strain evidence="2">Sprague-Dawley</strain>
    </source>
</reference>
<evidence type="ECO:0000313" key="1">
    <source>
        <dbReference type="EMBL" id="EDM08024.1"/>
    </source>
</evidence>
<organism evidence="1 2">
    <name type="scientific">Rattus norvegicus</name>
    <name type="common">Rat</name>
    <dbReference type="NCBI Taxonomy" id="10116"/>
    <lineage>
        <taxon>Eukaryota</taxon>
        <taxon>Metazoa</taxon>
        <taxon>Chordata</taxon>
        <taxon>Craniata</taxon>
        <taxon>Vertebrata</taxon>
        <taxon>Euteleostomi</taxon>
        <taxon>Mammalia</taxon>
        <taxon>Eutheria</taxon>
        <taxon>Euarchontoglires</taxon>
        <taxon>Glires</taxon>
        <taxon>Rodentia</taxon>
        <taxon>Myomorpha</taxon>
        <taxon>Muroidea</taxon>
        <taxon>Muridae</taxon>
        <taxon>Murinae</taxon>
        <taxon>Rattus</taxon>
    </lineage>
</organism>
<sequence length="55" mass="6044">MLFPFSLDLPTDRSLCSATLSRPLSQASKCHETRSLHDAEALSRHLAEGASKMTQ</sequence>
<name>A6J959_RAT</name>
<dbReference type="Proteomes" id="UP000234681">
    <property type="component" value="Chromosome 1"/>
</dbReference>
<accession>A6J959</accession>
<dbReference type="EMBL" id="CH473979">
    <property type="protein sequence ID" value="EDM08024.1"/>
    <property type="molecule type" value="Genomic_DNA"/>
</dbReference>
<proteinExistence type="predicted"/>
<evidence type="ECO:0000313" key="2">
    <source>
        <dbReference type="Proteomes" id="UP000234681"/>
    </source>
</evidence>
<gene>
    <name evidence="1" type="ORF">rCG_54644</name>
</gene>